<evidence type="ECO:0000256" key="7">
    <source>
        <dbReference type="ARBA" id="ARBA00023180"/>
    </source>
</evidence>
<dbReference type="PROSITE" id="PS51233">
    <property type="entry name" value="VWFD"/>
    <property type="match status" value="1"/>
</dbReference>
<dbReference type="SMART" id="SM00832">
    <property type="entry name" value="C8"/>
    <property type="match status" value="1"/>
</dbReference>
<evidence type="ECO:0000256" key="5">
    <source>
        <dbReference type="ARBA" id="ARBA00023008"/>
    </source>
</evidence>
<feature type="region of interest" description="Disordered" evidence="9">
    <location>
        <begin position="16"/>
        <end position="50"/>
    </location>
</feature>
<comment type="subcellular location">
    <subcellularLocation>
        <location evidence="1">Secreted</location>
    </subcellularLocation>
</comment>
<evidence type="ECO:0008006" key="15">
    <source>
        <dbReference type="Google" id="ProtNLM"/>
    </source>
</evidence>
<feature type="domain" description="CTCK" evidence="10">
    <location>
        <begin position="1134"/>
        <end position="1220"/>
    </location>
</feature>
<organism evidence="13 14">
    <name type="scientific">Callipepla squamata</name>
    <name type="common">Scaled quail</name>
    <dbReference type="NCBI Taxonomy" id="9009"/>
    <lineage>
        <taxon>Eukaryota</taxon>
        <taxon>Metazoa</taxon>
        <taxon>Chordata</taxon>
        <taxon>Craniata</taxon>
        <taxon>Vertebrata</taxon>
        <taxon>Euteleostomi</taxon>
        <taxon>Archelosauria</taxon>
        <taxon>Archosauria</taxon>
        <taxon>Dinosauria</taxon>
        <taxon>Saurischia</taxon>
        <taxon>Theropoda</taxon>
        <taxon>Coelurosauria</taxon>
        <taxon>Aves</taxon>
        <taxon>Neognathae</taxon>
        <taxon>Galloanserae</taxon>
        <taxon>Galliformes</taxon>
        <taxon>Odontophoridae</taxon>
        <taxon>Callipepla</taxon>
    </lineage>
</organism>
<dbReference type="Gene3D" id="2.10.90.10">
    <property type="entry name" value="Cystine-knot cytokines"/>
    <property type="match status" value="1"/>
</dbReference>
<evidence type="ECO:0000259" key="12">
    <source>
        <dbReference type="PROSITE" id="PS51233"/>
    </source>
</evidence>
<dbReference type="PROSITE" id="PS01225">
    <property type="entry name" value="CTCK_2"/>
    <property type="match status" value="1"/>
</dbReference>
<dbReference type="InterPro" id="IPR001007">
    <property type="entry name" value="VWF_dom"/>
</dbReference>
<dbReference type="SMART" id="SM00214">
    <property type="entry name" value="VWC"/>
    <property type="match status" value="1"/>
</dbReference>
<dbReference type="SMART" id="SM00216">
    <property type="entry name" value="VWD"/>
    <property type="match status" value="1"/>
</dbReference>
<keyword evidence="14" id="KW-1185">Reference proteome</keyword>
<dbReference type="Pfam" id="PF00094">
    <property type="entry name" value="VWD"/>
    <property type="match status" value="1"/>
</dbReference>
<evidence type="ECO:0000256" key="9">
    <source>
        <dbReference type="SAM" id="MobiDB-lite"/>
    </source>
</evidence>
<dbReference type="Pfam" id="PF08742">
    <property type="entry name" value="C8"/>
    <property type="match status" value="1"/>
</dbReference>
<dbReference type="OrthoDB" id="10071893at2759"/>
<keyword evidence="2" id="KW-0964">Secreted</keyword>
<dbReference type="Pfam" id="PF13330">
    <property type="entry name" value="Mucin2_WxxW"/>
    <property type="match status" value="3"/>
</dbReference>
<feature type="non-terminal residue" evidence="13">
    <location>
        <position position="1"/>
    </location>
</feature>
<evidence type="ECO:0000313" key="13">
    <source>
        <dbReference type="EMBL" id="OXB53740.1"/>
    </source>
</evidence>
<dbReference type="PROSITE" id="PS01208">
    <property type="entry name" value="VWFC_1"/>
    <property type="match status" value="1"/>
</dbReference>
<dbReference type="InterPro" id="IPR050780">
    <property type="entry name" value="Mucin_vWF_Thrombospondin_sf"/>
</dbReference>
<dbReference type="GO" id="GO:0005576">
    <property type="term" value="C:extracellular region"/>
    <property type="evidence" value="ECO:0007669"/>
    <property type="project" value="UniProtKB-SubCell"/>
</dbReference>
<comment type="caution">
    <text evidence="8">Lacks conserved residue(s) required for the propagation of feature annotation.</text>
</comment>
<dbReference type="SMART" id="SM00041">
    <property type="entry name" value="CT"/>
    <property type="match status" value="1"/>
</dbReference>
<keyword evidence="6 8" id="KW-1015">Disulfide bond</keyword>
<reference evidence="13 14" key="1">
    <citation type="submission" date="2016-07" db="EMBL/GenBank/DDBJ databases">
        <title>Disparate Historic Effective Population Sizes Predicted by Modern Levels of Genome Diversity for the Scaled Quail (Callipepla squamata) and the Northern Bobwhite (Colinus virginianus): Inferences from First and Second Generation Draft Genome Assemblies for Sympatric New World Quail.</title>
        <authorList>
            <person name="Oldeschulte D.L."/>
            <person name="Halley Y.A."/>
            <person name="Bhattarai E.K."/>
            <person name="Brashear W.A."/>
            <person name="Hill J."/>
            <person name="Metz R.P."/>
            <person name="Johnson C.D."/>
            <person name="Rollins D."/>
            <person name="Peterson M.J."/>
            <person name="Bickhart D.M."/>
            <person name="Decker J.E."/>
            <person name="Seabury C.M."/>
        </authorList>
    </citation>
    <scope>NUCLEOTIDE SEQUENCE [LARGE SCALE GENOMIC DNA]</scope>
    <source>
        <strain evidence="13 14">Texas</strain>
        <tissue evidence="13">Leg muscle</tissue>
    </source>
</reference>
<gene>
    <name evidence="13" type="ORF">ASZ78_004937</name>
</gene>
<dbReference type="STRING" id="9009.A0A226MES1"/>
<dbReference type="InterPro" id="IPR001846">
    <property type="entry name" value="VWF_type-D"/>
</dbReference>
<comment type="caution">
    <text evidence="13">The sequence shown here is derived from an EMBL/GenBank/DDBJ whole genome shotgun (WGS) entry which is preliminary data.</text>
</comment>
<keyword evidence="3" id="KW-0732">Signal</keyword>
<proteinExistence type="predicted"/>
<keyword evidence="7" id="KW-0325">Glycoprotein</keyword>
<feature type="disulfide bond" evidence="8">
    <location>
        <begin position="1162"/>
        <end position="1214"/>
    </location>
</feature>
<feature type="domain" description="VWFD" evidence="12">
    <location>
        <begin position="690"/>
        <end position="872"/>
    </location>
</feature>
<evidence type="ECO:0000259" key="10">
    <source>
        <dbReference type="PROSITE" id="PS01225"/>
    </source>
</evidence>
<protein>
    <recommendedName>
        <fullName evidence="15">VWFD domain-containing protein</fullName>
    </recommendedName>
</protein>
<evidence type="ECO:0000259" key="11">
    <source>
        <dbReference type="PROSITE" id="PS50184"/>
    </source>
</evidence>
<dbReference type="PROSITE" id="PS01185">
    <property type="entry name" value="CTCK_1"/>
    <property type="match status" value="1"/>
</dbReference>
<feature type="disulfide bond" evidence="8">
    <location>
        <begin position="1158"/>
        <end position="1212"/>
    </location>
</feature>
<dbReference type="InterPro" id="IPR014853">
    <property type="entry name" value="VWF/SSPO/ZAN-like_Cys-rich_dom"/>
</dbReference>
<dbReference type="InterPro" id="IPR029034">
    <property type="entry name" value="Cystine-knot_cytokine"/>
</dbReference>
<evidence type="ECO:0000256" key="6">
    <source>
        <dbReference type="ARBA" id="ARBA00023157"/>
    </source>
</evidence>
<evidence type="ECO:0000256" key="1">
    <source>
        <dbReference type="ARBA" id="ARBA00004613"/>
    </source>
</evidence>
<dbReference type="EMBL" id="MCFN01001077">
    <property type="protein sequence ID" value="OXB53740.1"/>
    <property type="molecule type" value="Genomic_DNA"/>
</dbReference>
<accession>A0A226MES1</accession>
<dbReference type="PANTHER" id="PTHR11339:SF384">
    <property type="entry name" value="MUCIN-2"/>
    <property type="match status" value="1"/>
</dbReference>
<evidence type="ECO:0000256" key="3">
    <source>
        <dbReference type="ARBA" id="ARBA00022729"/>
    </source>
</evidence>
<evidence type="ECO:0000256" key="8">
    <source>
        <dbReference type="PROSITE-ProRule" id="PRU00039"/>
    </source>
</evidence>
<dbReference type="PROSITE" id="PS50184">
    <property type="entry name" value="VWFC_2"/>
    <property type="match status" value="1"/>
</dbReference>
<name>A0A226MES1_CALSU</name>
<dbReference type="Proteomes" id="UP000198323">
    <property type="component" value="Unassembled WGS sequence"/>
</dbReference>
<dbReference type="AlphaFoldDB" id="A0A226MES1"/>
<feature type="region of interest" description="Disordered" evidence="9">
    <location>
        <begin position="190"/>
        <end position="224"/>
    </location>
</feature>
<dbReference type="PANTHER" id="PTHR11339">
    <property type="entry name" value="EXTRACELLULAR MATRIX GLYCOPROTEIN RELATED"/>
    <property type="match status" value="1"/>
</dbReference>
<dbReference type="InterPro" id="IPR025155">
    <property type="entry name" value="WxxW_domain"/>
</dbReference>
<evidence type="ECO:0000256" key="4">
    <source>
        <dbReference type="ARBA" id="ARBA00022737"/>
    </source>
</evidence>
<keyword evidence="4" id="KW-0677">Repeat</keyword>
<evidence type="ECO:0000256" key="2">
    <source>
        <dbReference type="ARBA" id="ARBA00022525"/>
    </source>
</evidence>
<feature type="domain" description="VWFC" evidence="11">
    <location>
        <begin position="986"/>
        <end position="1053"/>
    </location>
</feature>
<keyword evidence="5" id="KW-0186">Copper</keyword>
<feature type="region of interest" description="Disordered" evidence="9">
    <location>
        <begin position="364"/>
        <end position="398"/>
    </location>
</feature>
<dbReference type="InterPro" id="IPR006207">
    <property type="entry name" value="Cys_knot_C"/>
</dbReference>
<evidence type="ECO:0000313" key="14">
    <source>
        <dbReference type="Proteomes" id="UP000198323"/>
    </source>
</evidence>
<sequence>ATSSTVPIFTVTTSTATPYSSETTPTTSSSTSTLTPTPTLISTSSSPSTTEHVTTCHPELCSWTDWFDVDFPSSGTSQGDFETYQHIRAAGKEVCRQPKQIECQAEDYPEISIEQVGQVVQCDVHYGLVCKNQDQRGSFKMCLNYRIRVLCCTPNPICPPSITATTSPTTTISTATSSTVPIFTVTTSTATPYSSETTPTTSSSTSTLTPTPTLISTSSSPSTTEHVTTCHPELCSWTDWFDVDFPSSGTSQGDFETYQHIRAAGKEVCRQPKQIECQAEDYPEISIEQVGQVVQCDVHYGLVCKNQDQRGSFKMCLNYRIRVLCCTPNPICPPSITATTSPTTTISTATSSTVPIFTVTTSTATPYSSETTPTTSSSTSTLTPSPTLISTSSSPSTTEHVTTCHPELCSWTDWFDVDFPSSGTSQGDFETYQHIRAAGKEVCRQPKQIECQAEDYPEISIEQVGQVVQCDVHYGLVCKNQDQRGSFKMCLNYRIRVLCCTPNPICPPSITATTSPTTTISTATSSTVPIVTATSSTVSTSYSTATSIPTPCFCRIGNLIYSPGELIYSTMDSDGCRFYARCSETCTIERYTGDCNFTTPITPSSPQTPTITTSYPILPPGCVSSTHPPLQPGQRFKLSNCTELICEGNNKVVVNQTVCPPIKEITCANKYPAVLVPDENGCCYHYECQCVCSGWGDPHYITFDGTYYTFLENCTYVLVKQIVPKYDHFRVHIENYYCDSKDGLSCPKSIIIFYKSATVKLTREPVNGVMTNVMYFNKKTVQPGFHKDGIYFSTLGINMIVEIPEIGATITFSGLIFSVKLPYSKFGNNTEGQCGTCTNNKRDECRLPSGKIISSCPQMAHHWLVGNDTSCSGAPPPATVTTPPARPQCHAPELCKLIISRVFAECHDVIPPEPFYKGCVFDGCRIADESMQCSSLEIYATECAARGVCIDWRGKTNNTCPCRESNGASRWVSIAISAVYQIQKGHGCVVNETYYAPGTVVPSGPCESCTCSKSSYSSHQKFAVKCQPVTCDTYCPAGYKYTEEPGKCCGTCKAEACIVVMEDNSTHVLKVGKFWSPPGNNCTTYTCEKYNGQFITVISKKSCPQFNPDLCEPDNIRLSDDGCCRVCSIPPTGCKKHNTTTVIKYHGCVSAPVEMTYCEGSCDAYSRYSQEANMMEHKCSCCQEIQTSVRKVTLTCSDGTYLDHSYTYVDQCSCVGAECIPQDISNQQQQTGKI</sequence>